<dbReference type="EC" id="3.1.-.-" evidence="7"/>
<evidence type="ECO:0000313" key="9">
    <source>
        <dbReference type="Proteomes" id="UP000789803"/>
    </source>
</evidence>
<keyword evidence="4 7" id="KW-0255">Endonuclease</keyword>
<dbReference type="Proteomes" id="UP000789803">
    <property type="component" value="Unassembled WGS sequence"/>
</dbReference>
<dbReference type="PANTHER" id="PTHR46986">
    <property type="entry name" value="ENDORIBONUCLEASE YBEY, CHLOROPLASTIC"/>
    <property type="match status" value="1"/>
</dbReference>
<accession>A0ABN7K5D3</accession>
<evidence type="ECO:0000256" key="5">
    <source>
        <dbReference type="ARBA" id="ARBA00022801"/>
    </source>
</evidence>
<evidence type="ECO:0000256" key="7">
    <source>
        <dbReference type="HAMAP-Rule" id="MF_00009"/>
    </source>
</evidence>
<dbReference type="SUPFAM" id="SSF55486">
    <property type="entry name" value="Metalloproteases ('zincins'), catalytic domain"/>
    <property type="match status" value="1"/>
</dbReference>
<dbReference type="Pfam" id="PF02130">
    <property type="entry name" value="YbeY"/>
    <property type="match status" value="1"/>
</dbReference>
<dbReference type="NCBIfam" id="TIGR00043">
    <property type="entry name" value="rRNA maturation RNase YbeY"/>
    <property type="match status" value="1"/>
</dbReference>
<feature type="binding site" evidence="7">
    <location>
        <position position="104"/>
    </location>
    <ligand>
        <name>Zn(2+)</name>
        <dbReference type="ChEBI" id="CHEBI:29105"/>
        <note>catalytic</note>
    </ligand>
</feature>
<keyword evidence="3 7" id="KW-0479">Metal-binding</keyword>
<keyword evidence="7" id="KW-0963">Cytoplasm</keyword>
<dbReference type="RefSeq" id="WP_229931834.1">
    <property type="nucleotide sequence ID" value="NZ_CAJHOF010000001.1"/>
</dbReference>
<dbReference type="Gene3D" id="3.40.390.30">
    <property type="entry name" value="Metalloproteases ('zincins'), catalytic domain"/>
    <property type="match status" value="1"/>
</dbReference>
<evidence type="ECO:0000256" key="2">
    <source>
        <dbReference type="ARBA" id="ARBA00022722"/>
    </source>
</evidence>
<proteinExistence type="inferred from homology"/>
<reference evidence="8 9" key="1">
    <citation type="submission" date="2020-11" db="EMBL/GenBank/DDBJ databases">
        <authorList>
            <person name="Peeters C."/>
        </authorList>
    </citation>
    <scope>NUCLEOTIDE SEQUENCE [LARGE SCALE GENOMIC DNA]</scope>
    <source>
        <strain evidence="8 9">LMG 7974</strain>
    </source>
</reference>
<keyword evidence="9" id="KW-1185">Reference proteome</keyword>
<feature type="binding site" evidence="7">
    <location>
        <position position="98"/>
    </location>
    <ligand>
        <name>Zn(2+)</name>
        <dbReference type="ChEBI" id="CHEBI:29105"/>
        <note>catalytic</note>
    </ligand>
</feature>
<dbReference type="EMBL" id="CAJHOF010000001">
    <property type="protein sequence ID" value="CAD7286628.1"/>
    <property type="molecule type" value="Genomic_DNA"/>
</dbReference>
<comment type="caution">
    <text evidence="8">The sequence shown here is derived from an EMBL/GenBank/DDBJ whole genome shotgun (WGS) entry which is preliminary data.</text>
</comment>
<comment type="function">
    <text evidence="7">Single strand-specific metallo-endoribonuclease involved in late-stage 70S ribosome quality control and in maturation of the 3' terminus of the 16S rRNA.</text>
</comment>
<comment type="similarity">
    <text evidence="1 7">Belongs to the endoribonuclease YbeY family.</text>
</comment>
<evidence type="ECO:0000256" key="1">
    <source>
        <dbReference type="ARBA" id="ARBA00010875"/>
    </source>
</evidence>
<dbReference type="PANTHER" id="PTHR46986:SF1">
    <property type="entry name" value="ENDORIBONUCLEASE YBEY, CHLOROPLASTIC"/>
    <property type="match status" value="1"/>
</dbReference>
<dbReference type="GO" id="GO:0016787">
    <property type="term" value="F:hydrolase activity"/>
    <property type="evidence" value="ECO:0007669"/>
    <property type="project" value="UniProtKB-KW"/>
</dbReference>
<name>A0ABN7K5D3_9BACT</name>
<evidence type="ECO:0000256" key="3">
    <source>
        <dbReference type="ARBA" id="ARBA00022723"/>
    </source>
</evidence>
<evidence type="ECO:0000313" key="8">
    <source>
        <dbReference type="EMBL" id="CAD7286628.1"/>
    </source>
</evidence>
<comment type="subcellular location">
    <subcellularLocation>
        <location evidence="7">Cytoplasm</location>
    </subcellularLocation>
</comment>
<gene>
    <name evidence="7 8" type="primary">ybeY</name>
    <name evidence="8" type="ORF">LMG7974_00004</name>
</gene>
<keyword evidence="7" id="KW-0698">rRNA processing</keyword>
<keyword evidence="6 7" id="KW-0862">Zinc</keyword>
<evidence type="ECO:0000256" key="6">
    <source>
        <dbReference type="ARBA" id="ARBA00022833"/>
    </source>
</evidence>
<keyword evidence="7" id="KW-0690">Ribosome biogenesis</keyword>
<keyword evidence="5 7" id="KW-0378">Hydrolase</keyword>
<dbReference type="HAMAP" id="MF_00009">
    <property type="entry name" value="Endoribonucl_YbeY"/>
    <property type="match status" value="1"/>
</dbReference>
<dbReference type="InterPro" id="IPR023091">
    <property type="entry name" value="MetalPrtase_cat_dom_sf_prd"/>
</dbReference>
<protein>
    <recommendedName>
        <fullName evidence="7">Endoribonuclease YbeY</fullName>
        <ecNumber evidence="7">3.1.-.-</ecNumber>
    </recommendedName>
</protein>
<keyword evidence="2 7" id="KW-0540">Nuclease</keyword>
<comment type="cofactor">
    <cofactor evidence="7">
        <name>Zn(2+)</name>
        <dbReference type="ChEBI" id="CHEBI:29105"/>
    </cofactor>
    <text evidence="7">Binds 1 zinc ion.</text>
</comment>
<dbReference type="InterPro" id="IPR002036">
    <property type="entry name" value="YbeY"/>
</dbReference>
<sequence length="149" mass="16937">MIICDEKYPEILDQIAMSLTPGDIELSFVDQNQMQEINKKQRGIDKSTDVLSFPFLSVPHTPLGCIVINTDLAKQKANELNHSTDDEIALLFTHGLLHVLGYDHETDSGQMRDLEEQTIARFNLPKSLIVRTYEPDELSAKFHKLIKSQ</sequence>
<feature type="binding site" evidence="7">
    <location>
        <position position="94"/>
    </location>
    <ligand>
        <name>Zn(2+)</name>
        <dbReference type="ChEBI" id="CHEBI:29105"/>
        <note>catalytic</note>
    </ligand>
</feature>
<evidence type="ECO:0000256" key="4">
    <source>
        <dbReference type="ARBA" id="ARBA00022759"/>
    </source>
</evidence>
<organism evidence="8 9">
    <name type="scientific">Campylobacter majalis</name>
    <dbReference type="NCBI Taxonomy" id="2790656"/>
    <lineage>
        <taxon>Bacteria</taxon>
        <taxon>Pseudomonadati</taxon>
        <taxon>Campylobacterota</taxon>
        <taxon>Epsilonproteobacteria</taxon>
        <taxon>Campylobacterales</taxon>
        <taxon>Campylobacteraceae</taxon>
        <taxon>Campylobacter</taxon>
    </lineage>
</organism>